<evidence type="ECO:0000259" key="4">
    <source>
        <dbReference type="Pfam" id="PF00582"/>
    </source>
</evidence>
<keyword evidence="6" id="KW-1185">Reference proteome</keyword>
<dbReference type="InterPro" id="IPR014729">
    <property type="entry name" value="Rossmann-like_a/b/a_fold"/>
</dbReference>
<sequence>MAETTKDAAAFALVAVAVDKDKSSQAALKWALDNVVTKSQILILIHYLQSPAHSPSDAVQRGIKTTRLLQSMNYFFPSDASAREKMWVNCVDIVLDDTDVTRAVVDFVAQAAIEKLVVGASRSGFIR</sequence>
<evidence type="ECO:0000256" key="3">
    <source>
        <dbReference type="ARBA" id="ARBA00022786"/>
    </source>
</evidence>
<proteinExistence type="predicted"/>
<name>A0A4S8JAR1_MUSBA</name>
<dbReference type="PANTHER" id="PTHR45647:SF132">
    <property type="entry name" value="KINASE WITH ADENINE NUCLEOTIDE ALPHA HYDROLASES-LIKE DOMAIN-CONTAINING PROTEIN"/>
    <property type="match status" value="1"/>
</dbReference>
<dbReference type="EMBL" id="PYDT01000006">
    <property type="protein sequence ID" value="THU58349.1"/>
    <property type="molecule type" value="Genomic_DNA"/>
</dbReference>
<comment type="caution">
    <text evidence="5">The sequence shown here is derived from an EMBL/GenBank/DDBJ whole genome shotgun (WGS) entry which is preliminary data.</text>
</comment>
<evidence type="ECO:0000313" key="5">
    <source>
        <dbReference type="EMBL" id="THU58349.1"/>
    </source>
</evidence>
<feature type="domain" description="UspA" evidence="4">
    <location>
        <begin position="14"/>
        <end position="125"/>
    </location>
</feature>
<protein>
    <recommendedName>
        <fullName evidence="2">RING-type E3 ubiquitin transferase</fullName>
        <ecNumber evidence="2">2.3.2.27</ecNumber>
    </recommendedName>
</protein>
<dbReference type="STRING" id="52838.A0A4S8JAR1"/>
<evidence type="ECO:0000256" key="2">
    <source>
        <dbReference type="ARBA" id="ARBA00012483"/>
    </source>
</evidence>
<dbReference type="Gene3D" id="3.40.50.620">
    <property type="entry name" value="HUPs"/>
    <property type="match status" value="1"/>
</dbReference>
<dbReference type="EC" id="2.3.2.27" evidence="2"/>
<accession>A0A4S8JAR1</accession>
<comment type="catalytic activity">
    <reaction evidence="1">
        <text>S-ubiquitinyl-[E2 ubiquitin-conjugating enzyme]-L-cysteine + [acceptor protein]-L-lysine = [E2 ubiquitin-conjugating enzyme]-L-cysteine + N(6)-ubiquitinyl-[acceptor protein]-L-lysine.</text>
        <dbReference type="EC" id="2.3.2.27"/>
    </reaction>
</comment>
<evidence type="ECO:0000313" key="6">
    <source>
        <dbReference type="Proteomes" id="UP000317650"/>
    </source>
</evidence>
<gene>
    <name evidence="5" type="ORF">C4D60_Mb03t13300</name>
</gene>
<evidence type="ECO:0000256" key="1">
    <source>
        <dbReference type="ARBA" id="ARBA00000900"/>
    </source>
</evidence>
<dbReference type="PANTHER" id="PTHR45647">
    <property type="entry name" value="OS02G0152300 PROTEIN"/>
    <property type="match status" value="1"/>
</dbReference>
<keyword evidence="3" id="KW-0833">Ubl conjugation pathway</keyword>
<dbReference type="SUPFAM" id="SSF52402">
    <property type="entry name" value="Adenine nucleotide alpha hydrolases-like"/>
    <property type="match status" value="1"/>
</dbReference>
<dbReference type="AlphaFoldDB" id="A0A4S8JAR1"/>
<dbReference type="GO" id="GO:0061630">
    <property type="term" value="F:ubiquitin protein ligase activity"/>
    <property type="evidence" value="ECO:0007669"/>
    <property type="project" value="UniProtKB-EC"/>
</dbReference>
<dbReference type="Pfam" id="PF00582">
    <property type="entry name" value="Usp"/>
    <property type="match status" value="1"/>
</dbReference>
<dbReference type="InterPro" id="IPR006016">
    <property type="entry name" value="UspA"/>
</dbReference>
<reference evidence="5 6" key="1">
    <citation type="journal article" date="2019" name="Nat. Plants">
        <title>Genome sequencing of Musa balbisiana reveals subgenome evolution and function divergence in polyploid bananas.</title>
        <authorList>
            <person name="Yao X."/>
        </authorList>
    </citation>
    <scope>NUCLEOTIDE SEQUENCE [LARGE SCALE GENOMIC DNA]</scope>
    <source>
        <strain evidence="6">cv. DH-PKW</strain>
        <tissue evidence="5">Leaves</tissue>
    </source>
</reference>
<dbReference type="InterPro" id="IPR051348">
    <property type="entry name" value="U-box_ubiquitin_ligases"/>
</dbReference>
<organism evidence="5 6">
    <name type="scientific">Musa balbisiana</name>
    <name type="common">Banana</name>
    <dbReference type="NCBI Taxonomy" id="52838"/>
    <lineage>
        <taxon>Eukaryota</taxon>
        <taxon>Viridiplantae</taxon>
        <taxon>Streptophyta</taxon>
        <taxon>Embryophyta</taxon>
        <taxon>Tracheophyta</taxon>
        <taxon>Spermatophyta</taxon>
        <taxon>Magnoliopsida</taxon>
        <taxon>Liliopsida</taxon>
        <taxon>Zingiberales</taxon>
        <taxon>Musaceae</taxon>
        <taxon>Musa</taxon>
    </lineage>
</organism>
<dbReference type="Proteomes" id="UP000317650">
    <property type="component" value="Chromosome 3"/>
</dbReference>